<protein>
    <recommendedName>
        <fullName evidence="1">Endoribonuclease L-PSP/chorismate mutase-like domain-containing protein</fullName>
    </recommendedName>
</protein>
<dbReference type="InterPro" id="IPR035959">
    <property type="entry name" value="RutC-like_sf"/>
</dbReference>
<feature type="domain" description="Endoribonuclease L-PSP/chorismate mutase-like" evidence="1">
    <location>
        <begin position="5"/>
        <end position="142"/>
    </location>
</feature>
<dbReference type="CDD" id="cd02199">
    <property type="entry name" value="YjgF_YER057c_UK114_like_1"/>
    <property type="match status" value="1"/>
</dbReference>
<gene>
    <name evidence="2" type="ORF">METZ01_LOCUS235985</name>
</gene>
<proteinExistence type="predicted"/>
<dbReference type="PANTHER" id="PTHR43760:SF1">
    <property type="entry name" value="ENDORIBONUCLEASE L-PSP_CHORISMATE MUTASE-LIKE DOMAIN-CONTAINING PROTEIN"/>
    <property type="match status" value="1"/>
</dbReference>
<evidence type="ECO:0000313" key="2">
    <source>
        <dbReference type="EMBL" id="SVB83131.1"/>
    </source>
</evidence>
<dbReference type="PANTHER" id="PTHR43760">
    <property type="entry name" value="ENDORIBONUCLEASE-RELATED"/>
    <property type="match status" value="1"/>
</dbReference>
<organism evidence="2">
    <name type="scientific">marine metagenome</name>
    <dbReference type="NCBI Taxonomy" id="408172"/>
    <lineage>
        <taxon>unclassified sequences</taxon>
        <taxon>metagenomes</taxon>
        <taxon>ecological metagenomes</taxon>
    </lineage>
</organism>
<sequence>MEKHLKKLGIVIPDAPAPLANYKPYSISGKQIFISGQLPIKNNKLKFIGKLGKEITKKEAIDAAQICIINIVAQLKDACSGNLNKVKSCLKLNVYLNSSNKYANNADVVNSASSMLVKIFGKKGQHARSAIGVNSLPMDSVLEIDAIFEMK</sequence>
<name>A0A382H9L1_9ZZZZ</name>
<reference evidence="2" key="1">
    <citation type="submission" date="2018-05" db="EMBL/GenBank/DDBJ databases">
        <authorList>
            <person name="Lanie J.A."/>
            <person name="Ng W.-L."/>
            <person name="Kazmierczak K.M."/>
            <person name="Andrzejewski T.M."/>
            <person name="Davidsen T.M."/>
            <person name="Wayne K.J."/>
            <person name="Tettelin H."/>
            <person name="Glass J.I."/>
            <person name="Rusch D."/>
            <person name="Podicherti R."/>
            <person name="Tsui H.-C.T."/>
            <person name="Winkler M.E."/>
        </authorList>
    </citation>
    <scope>NUCLEOTIDE SEQUENCE</scope>
</reference>
<accession>A0A382H9L1</accession>
<evidence type="ECO:0000259" key="1">
    <source>
        <dbReference type="Pfam" id="PF14588"/>
    </source>
</evidence>
<dbReference type="EMBL" id="UINC01059570">
    <property type="protein sequence ID" value="SVB83131.1"/>
    <property type="molecule type" value="Genomic_DNA"/>
</dbReference>
<dbReference type="SUPFAM" id="SSF55298">
    <property type="entry name" value="YjgF-like"/>
    <property type="match status" value="1"/>
</dbReference>
<dbReference type="Pfam" id="PF14588">
    <property type="entry name" value="YjgF_endoribonc"/>
    <property type="match status" value="1"/>
</dbReference>
<dbReference type="AlphaFoldDB" id="A0A382H9L1"/>
<dbReference type="Gene3D" id="3.30.1330.40">
    <property type="entry name" value="RutC-like"/>
    <property type="match status" value="1"/>
</dbReference>
<dbReference type="InterPro" id="IPR013813">
    <property type="entry name" value="Endoribo_LPSP/chorism_mut-like"/>
</dbReference>